<sequence>MSDKVEILDSGGRVVDVVEAGYTMPGGGGGGPVSYTHVQTVPAAVWTINHQLGYRPAITVLDVDGDPVDGTPAYPSLNSMTITFAATVAGVAHLS</sequence>
<gene>
    <name evidence="1" type="ORF">SAMN05421505_12079</name>
</gene>
<dbReference type="Proteomes" id="UP000198923">
    <property type="component" value="Unassembled WGS sequence"/>
</dbReference>
<accession>A0A1G8EFN7</accession>
<keyword evidence="2" id="KW-1185">Reference proteome</keyword>
<dbReference type="AlphaFoldDB" id="A0A1G8EFN7"/>
<dbReference type="RefSeq" id="WP_093172236.1">
    <property type="nucleotide sequence ID" value="NZ_FNCN01000020.1"/>
</dbReference>
<dbReference type="EMBL" id="FNCN01000020">
    <property type="protein sequence ID" value="SDH68687.1"/>
    <property type="molecule type" value="Genomic_DNA"/>
</dbReference>
<protein>
    <submittedName>
        <fullName evidence="1">Uncharacterized protein</fullName>
    </submittedName>
</protein>
<evidence type="ECO:0000313" key="1">
    <source>
        <dbReference type="EMBL" id="SDH68687.1"/>
    </source>
</evidence>
<organism evidence="1 2">
    <name type="scientific">Sinosporangium album</name>
    <dbReference type="NCBI Taxonomy" id="504805"/>
    <lineage>
        <taxon>Bacteria</taxon>
        <taxon>Bacillati</taxon>
        <taxon>Actinomycetota</taxon>
        <taxon>Actinomycetes</taxon>
        <taxon>Streptosporangiales</taxon>
        <taxon>Streptosporangiaceae</taxon>
        <taxon>Sinosporangium</taxon>
    </lineage>
</organism>
<dbReference type="STRING" id="504805.SAMN05421505_12079"/>
<reference evidence="1 2" key="1">
    <citation type="submission" date="2016-10" db="EMBL/GenBank/DDBJ databases">
        <authorList>
            <person name="de Groot N.N."/>
        </authorList>
    </citation>
    <scope>NUCLEOTIDE SEQUENCE [LARGE SCALE GENOMIC DNA]</scope>
    <source>
        <strain evidence="1 2">CPCC 201354</strain>
    </source>
</reference>
<name>A0A1G8EFN7_9ACTN</name>
<dbReference type="OrthoDB" id="7068344at2"/>
<proteinExistence type="predicted"/>
<evidence type="ECO:0000313" key="2">
    <source>
        <dbReference type="Proteomes" id="UP000198923"/>
    </source>
</evidence>